<dbReference type="PANTHER" id="PTHR39419:SF1">
    <property type="entry name" value="SLL0814 PROTEIN"/>
    <property type="match status" value="1"/>
</dbReference>
<feature type="transmembrane region" description="Helical" evidence="1">
    <location>
        <begin position="92"/>
        <end position="113"/>
    </location>
</feature>
<dbReference type="Pfam" id="PF04240">
    <property type="entry name" value="Caroten_synth"/>
    <property type="match status" value="1"/>
</dbReference>
<protein>
    <submittedName>
        <fullName evidence="2">Carotene biosynthesis protein</fullName>
    </submittedName>
</protein>
<feature type="transmembrane region" description="Helical" evidence="1">
    <location>
        <begin position="231"/>
        <end position="250"/>
    </location>
</feature>
<evidence type="ECO:0000313" key="2">
    <source>
        <dbReference type="EMBL" id="OHV28372.1"/>
    </source>
</evidence>
<feature type="transmembrane region" description="Helical" evidence="1">
    <location>
        <begin position="125"/>
        <end position="145"/>
    </location>
</feature>
<keyword evidence="1" id="KW-0472">Membrane</keyword>
<proteinExistence type="predicted"/>
<dbReference type="PANTHER" id="PTHR39419">
    <property type="entry name" value="SLL0814 PROTEIN"/>
    <property type="match status" value="1"/>
</dbReference>
<keyword evidence="1" id="KW-1133">Transmembrane helix</keyword>
<accession>A0A1S1Q5I5</accession>
<keyword evidence="1" id="KW-0812">Transmembrane</keyword>
<reference evidence="3" key="1">
    <citation type="submission" date="2016-07" db="EMBL/GenBank/DDBJ databases">
        <title>Frankia sp. NRRL B-16219 Genome sequencing.</title>
        <authorList>
            <person name="Ghodhbane-Gtari F."/>
            <person name="Swanson E."/>
            <person name="Gueddou A."/>
            <person name="Louati M."/>
            <person name="Nouioui I."/>
            <person name="Hezbri K."/>
            <person name="Abebe-Akele F."/>
            <person name="Simpson S."/>
            <person name="Morris K."/>
            <person name="Thomas K."/>
            <person name="Gtari M."/>
            <person name="Tisa L.S."/>
        </authorList>
    </citation>
    <scope>NUCLEOTIDE SEQUENCE [LARGE SCALE GENOMIC DNA]</scope>
    <source>
        <strain evidence="3">NRRL B-16219</strain>
    </source>
</reference>
<organism evidence="2 3">
    <name type="scientific">Parafrankia soli</name>
    <dbReference type="NCBI Taxonomy" id="2599596"/>
    <lineage>
        <taxon>Bacteria</taxon>
        <taxon>Bacillati</taxon>
        <taxon>Actinomycetota</taxon>
        <taxon>Actinomycetes</taxon>
        <taxon>Frankiales</taxon>
        <taxon>Frankiaceae</taxon>
        <taxon>Parafrankia</taxon>
    </lineage>
</organism>
<sequence length="272" mass="27492">MLPWLATAVAVALQITYPLTSGDRRAAVTVLSVLAFLAAAVSHAAAVHGPAWAAAATALAAGTGLLAESVGLRTGWPFGHYAYGSALGPDVARVPVVVPLAWAMMGLPALVLGRRCARSLVRAPAARWAVTALVGGATLTAWDLFLDPQMVAEGYWAWSSGGPALNGIPLSNAAGWLLVGTLLTGALAALPATARTATAAPSADRVPMALLGWTCASSALANLAFFGRPGVALAGGAAMGSLLGLTVLLGRRDAARGWAGTARERDLARSEL</sequence>
<dbReference type="RefSeq" id="WP_071063838.1">
    <property type="nucleotide sequence ID" value="NZ_MAXA01000213.1"/>
</dbReference>
<feature type="transmembrane region" description="Helical" evidence="1">
    <location>
        <begin position="28"/>
        <end position="45"/>
    </location>
</feature>
<evidence type="ECO:0000256" key="1">
    <source>
        <dbReference type="SAM" id="Phobius"/>
    </source>
</evidence>
<keyword evidence="3" id="KW-1185">Reference proteome</keyword>
<dbReference type="InterPro" id="IPR007354">
    <property type="entry name" value="CruF-like"/>
</dbReference>
<feature type="transmembrane region" description="Helical" evidence="1">
    <location>
        <begin position="173"/>
        <end position="194"/>
    </location>
</feature>
<comment type="caution">
    <text evidence="2">The sequence shown here is derived from an EMBL/GenBank/DDBJ whole genome shotgun (WGS) entry which is preliminary data.</text>
</comment>
<gene>
    <name evidence="2" type="ORF">BBK14_04345</name>
</gene>
<evidence type="ECO:0000313" key="3">
    <source>
        <dbReference type="Proteomes" id="UP000179769"/>
    </source>
</evidence>
<dbReference type="Proteomes" id="UP000179769">
    <property type="component" value="Unassembled WGS sequence"/>
</dbReference>
<dbReference type="OrthoDB" id="9811293at2"/>
<dbReference type="EMBL" id="MAXA01000213">
    <property type="protein sequence ID" value="OHV28372.1"/>
    <property type="molecule type" value="Genomic_DNA"/>
</dbReference>
<dbReference type="AlphaFoldDB" id="A0A1S1Q5I5"/>
<feature type="transmembrane region" description="Helical" evidence="1">
    <location>
        <begin position="206"/>
        <end position="225"/>
    </location>
</feature>
<feature type="transmembrane region" description="Helical" evidence="1">
    <location>
        <begin position="52"/>
        <end position="72"/>
    </location>
</feature>
<name>A0A1S1Q5I5_9ACTN</name>